<dbReference type="Pfam" id="PF22002">
    <property type="entry name" value="MTLN"/>
    <property type="match status" value="1"/>
</dbReference>
<name>A0AAW1CQJ0_9HEMI</name>
<evidence type="ECO:0000256" key="1">
    <source>
        <dbReference type="SAM" id="Phobius"/>
    </source>
</evidence>
<proteinExistence type="predicted"/>
<comment type="caution">
    <text evidence="2">The sequence shown here is derived from an EMBL/GenBank/DDBJ whole genome shotgun (WGS) entry which is preliminary data.</text>
</comment>
<dbReference type="EMBL" id="JAPXFL010000012">
    <property type="protein sequence ID" value="KAK9498792.1"/>
    <property type="molecule type" value="Genomic_DNA"/>
</dbReference>
<gene>
    <name evidence="2" type="ORF">O3M35_003349</name>
</gene>
<keyword evidence="1" id="KW-0472">Membrane</keyword>
<keyword evidence="3" id="KW-1185">Reference proteome</keyword>
<keyword evidence="1" id="KW-0812">Transmembrane</keyword>
<dbReference type="InterPro" id="IPR038778">
    <property type="entry name" value="Mtln"/>
</dbReference>
<accession>A0AAW1CQJ0</accession>
<feature type="transmembrane region" description="Helical" evidence="1">
    <location>
        <begin position="6"/>
        <end position="26"/>
    </location>
</feature>
<dbReference type="AlphaFoldDB" id="A0AAW1CQJ0"/>
<keyword evidence="1" id="KW-1133">Transmembrane helix</keyword>
<reference evidence="2 3" key="1">
    <citation type="submission" date="2022-12" db="EMBL/GenBank/DDBJ databases">
        <title>Chromosome-level genome assembly of true bugs.</title>
        <authorList>
            <person name="Ma L."/>
            <person name="Li H."/>
        </authorList>
    </citation>
    <scope>NUCLEOTIDE SEQUENCE [LARGE SCALE GENOMIC DNA]</scope>
    <source>
        <strain evidence="2">Lab_2022b</strain>
    </source>
</reference>
<evidence type="ECO:0000313" key="2">
    <source>
        <dbReference type="EMBL" id="KAK9498792.1"/>
    </source>
</evidence>
<protein>
    <recommendedName>
        <fullName evidence="4">Mitoregulin</fullName>
    </recommendedName>
</protein>
<sequence>MEEQVNIRVFKTSLIITFLIGFLAGYKAKEWRMRIIKFRRDRLAKKLSEAQKTLDLLAPSI</sequence>
<organism evidence="2 3">
    <name type="scientific">Rhynocoris fuscipes</name>
    <dbReference type="NCBI Taxonomy" id="488301"/>
    <lineage>
        <taxon>Eukaryota</taxon>
        <taxon>Metazoa</taxon>
        <taxon>Ecdysozoa</taxon>
        <taxon>Arthropoda</taxon>
        <taxon>Hexapoda</taxon>
        <taxon>Insecta</taxon>
        <taxon>Pterygota</taxon>
        <taxon>Neoptera</taxon>
        <taxon>Paraneoptera</taxon>
        <taxon>Hemiptera</taxon>
        <taxon>Heteroptera</taxon>
        <taxon>Panheteroptera</taxon>
        <taxon>Cimicomorpha</taxon>
        <taxon>Reduviidae</taxon>
        <taxon>Harpactorinae</taxon>
        <taxon>Harpactorini</taxon>
        <taxon>Rhynocoris</taxon>
    </lineage>
</organism>
<evidence type="ECO:0000313" key="3">
    <source>
        <dbReference type="Proteomes" id="UP001461498"/>
    </source>
</evidence>
<dbReference type="Proteomes" id="UP001461498">
    <property type="component" value="Unassembled WGS sequence"/>
</dbReference>
<evidence type="ECO:0008006" key="4">
    <source>
        <dbReference type="Google" id="ProtNLM"/>
    </source>
</evidence>